<name>A0A926HX43_9FIRM</name>
<dbReference type="RefSeq" id="WP_177715967.1">
    <property type="nucleotide sequence ID" value="NZ_JACRSQ010000008.1"/>
</dbReference>
<dbReference type="EMBL" id="JACRSQ010000008">
    <property type="protein sequence ID" value="MBC8543377.1"/>
    <property type="molecule type" value="Genomic_DNA"/>
</dbReference>
<protein>
    <recommendedName>
        <fullName evidence="3">Uroporphyrinogen decarboxylase (URO-D) domain-containing protein</fullName>
    </recommendedName>
</protein>
<sequence length="355" mass="41115">MTPAQRVYAVLRGEIPDQVPFTVYEYLMDGFPFEQSLREQGACVVHRVSSARITYPNVQEFSETVYVDGRKHIRTVRRTPYGDLTTLTEPAGLTSWTREHMFKTPDDYKKMAFLFSDMQVTSRYEELAEQVALDRAEQDVIFRDDIGLEPLQKIIDCMGTLEFCYEWMDNRDEILKLYSILRDKARLVYPIIAASPFRFSNYGGNVTPEIIGRDVFAEYYMPVYEEAAEVFRKYAALSKSEKKLGVHFDADNTTIMDLIGQTPLDYIEAYDISMSPDVATAMGQWPDKILWLNWPSGWQCHSREGIIQDTKDILDQAKDRSRFIIGITEDIPADIHERNLRAILQSIQQYGQNER</sequence>
<dbReference type="Gene3D" id="3.20.20.210">
    <property type="match status" value="1"/>
</dbReference>
<evidence type="ECO:0000313" key="1">
    <source>
        <dbReference type="EMBL" id="MBC8543377.1"/>
    </source>
</evidence>
<reference evidence="1" key="1">
    <citation type="submission" date="2020-08" db="EMBL/GenBank/DDBJ databases">
        <title>Genome public.</title>
        <authorList>
            <person name="Liu C."/>
            <person name="Sun Q."/>
        </authorList>
    </citation>
    <scope>NUCLEOTIDE SEQUENCE</scope>
    <source>
        <strain evidence="1">NSJ-32</strain>
    </source>
</reference>
<proteinExistence type="predicted"/>
<evidence type="ECO:0008006" key="3">
    <source>
        <dbReference type="Google" id="ProtNLM"/>
    </source>
</evidence>
<evidence type="ECO:0000313" key="2">
    <source>
        <dbReference type="Proteomes" id="UP000657006"/>
    </source>
</evidence>
<organism evidence="1 2">
    <name type="scientific">Bianquea renquensis</name>
    <dbReference type="NCBI Taxonomy" id="2763661"/>
    <lineage>
        <taxon>Bacteria</taxon>
        <taxon>Bacillati</taxon>
        <taxon>Bacillota</taxon>
        <taxon>Clostridia</taxon>
        <taxon>Eubacteriales</taxon>
        <taxon>Bianqueaceae</taxon>
        <taxon>Bianquea</taxon>
    </lineage>
</organism>
<accession>A0A926HX43</accession>
<keyword evidence="2" id="KW-1185">Reference proteome</keyword>
<dbReference type="AlphaFoldDB" id="A0A926HX43"/>
<comment type="caution">
    <text evidence="1">The sequence shown here is derived from an EMBL/GenBank/DDBJ whole genome shotgun (WGS) entry which is preliminary data.</text>
</comment>
<dbReference type="InterPro" id="IPR038071">
    <property type="entry name" value="UROD/MetE-like_sf"/>
</dbReference>
<dbReference type="Proteomes" id="UP000657006">
    <property type="component" value="Unassembled WGS sequence"/>
</dbReference>
<dbReference type="SUPFAM" id="SSF51726">
    <property type="entry name" value="UROD/MetE-like"/>
    <property type="match status" value="1"/>
</dbReference>
<gene>
    <name evidence="1" type="ORF">H8730_07450</name>
</gene>